<comment type="subcellular location">
    <subcellularLocation>
        <location evidence="1">Membrane</location>
        <topology evidence="1">Multi-pass membrane protein</topology>
    </subcellularLocation>
</comment>
<feature type="transmembrane region" description="Helical" evidence="6">
    <location>
        <begin position="558"/>
        <end position="583"/>
    </location>
</feature>
<protein>
    <submittedName>
        <fullName evidence="7">Oligopeptide transporter, OPT family</fullName>
    </submittedName>
</protein>
<dbReference type="InterPro" id="IPR004813">
    <property type="entry name" value="OPT"/>
</dbReference>
<dbReference type="AlphaFoldDB" id="A0A2A4YJP0"/>
<gene>
    <name evidence="7" type="ORF">COB11_03070</name>
</gene>
<keyword evidence="2" id="KW-0813">Transport</keyword>
<dbReference type="EMBL" id="NVUU01000029">
    <property type="protein sequence ID" value="PCI95072.1"/>
    <property type="molecule type" value="Genomic_DNA"/>
</dbReference>
<feature type="transmembrane region" description="Helical" evidence="6">
    <location>
        <begin position="232"/>
        <end position="253"/>
    </location>
</feature>
<evidence type="ECO:0000256" key="2">
    <source>
        <dbReference type="ARBA" id="ARBA00022448"/>
    </source>
</evidence>
<dbReference type="GO" id="GO:0035673">
    <property type="term" value="F:oligopeptide transmembrane transporter activity"/>
    <property type="evidence" value="ECO:0007669"/>
    <property type="project" value="InterPro"/>
</dbReference>
<evidence type="ECO:0000256" key="4">
    <source>
        <dbReference type="ARBA" id="ARBA00022989"/>
    </source>
</evidence>
<sequence length="622" mass="66680">MTKAKEEFQPYISSQKNIKEFTPKALILGVIIGLIFGIGNAYLGLKVGITVSASIPAAVLSMTILHLFFKRVTILENNMVQTVASVGEGIAAGVIFTVPALYILGSPPPLYEIILLSLLGGMLGILFMIPMRRYIIVEEHGKLPFPEGTACAEILKSRESGKENALMAISGIILGTVYKVLSSVLNLWDETASWTIKKLGNFEIAFDCTPALLGVGYIIGPRICMTMLFGGALGWWVIIPLISMFSQGGAVIYPGTIPVDQMNAEQIWSNYVRFIGAGAIAVGGLFNMMKIFPLIKKTFLMAFIELTEKRHARRGIPRTDRDISLKWLVVGCITIILFLWLFPYFPMNFLMIVLLVILGFFFAGVTSITVGIVGSSSCPASGMTITTLLITCAIFVALGWTERVYLIAALTMSIVINITIALASTTSQDLKTGYLLGATPKAQQIGEMIGMILPAIALSFTVFLLNEAYGFGSRQMPAPQGTLMALIAKGVISGDIPYTLVFIGAVIGVIVAILGLPILSVAIGLYLPISLSTGVFLGGLLALIMARFGKSETTQRRGILASSGLVAGDACTGVVVAGLIAFAGMNSAAKPLFPMYVGLTMFVILSIVIGWICVKPPKFLRK</sequence>
<proteinExistence type="predicted"/>
<feature type="transmembrane region" description="Helical" evidence="6">
    <location>
        <begin position="499"/>
        <end position="519"/>
    </location>
</feature>
<dbReference type="PANTHER" id="PTHR31645">
    <property type="entry name" value="OLIGOPEPTIDE TRANSPORTER YGL114W-RELATED"/>
    <property type="match status" value="1"/>
</dbReference>
<dbReference type="Proteomes" id="UP000217838">
    <property type="component" value="Unassembled WGS sequence"/>
</dbReference>
<feature type="transmembrane region" description="Helical" evidence="6">
    <location>
        <begin position="21"/>
        <end position="43"/>
    </location>
</feature>
<feature type="transmembrane region" description="Helical" evidence="6">
    <location>
        <begin position="349"/>
        <end position="373"/>
    </location>
</feature>
<comment type="caution">
    <text evidence="7">The sequence shown here is derived from an EMBL/GenBank/DDBJ whole genome shotgun (WGS) entry which is preliminary data.</text>
</comment>
<dbReference type="InterPro" id="IPR004814">
    <property type="entry name" value="Oligopep_transpt"/>
</dbReference>
<reference evidence="8" key="1">
    <citation type="submission" date="2017-08" db="EMBL/GenBank/DDBJ databases">
        <title>A dynamic microbial community with high functional redundancy inhabits the cold, oxic subseafloor aquifer.</title>
        <authorList>
            <person name="Tully B.J."/>
            <person name="Wheat C.G."/>
            <person name="Glazer B.T."/>
            <person name="Huber J.A."/>
        </authorList>
    </citation>
    <scope>NUCLEOTIDE SEQUENCE [LARGE SCALE GENOMIC DNA]</scope>
</reference>
<dbReference type="PANTHER" id="PTHR31645:SF0">
    <property type="entry name" value="OLIGOPEPTIDE TRANSPORTER YGL114W-RELATED"/>
    <property type="match status" value="1"/>
</dbReference>
<keyword evidence="5 6" id="KW-0472">Membrane</keyword>
<evidence type="ECO:0000313" key="8">
    <source>
        <dbReference type="Proteomes" id="UP000217838"/>
    </source>
</evidence>
<dbReference type="GO" id="GO:0016020">
    <property type="term" value="C:membrane"/>
    <property type="evidence" value="ECO:0007669"/>
    <property type="project" value="UniProtKB-SubCell"/>
</dbReference>
<name>A0A2A4YJP0_UNCAE</name>
<accession>A0A2A4YJP0</accession>
<feature type="transmembrane region" description="Helical" evidence="6">
    <location>
        <begin position="525"/>
        <end position="546"/>
    </location>
</feature>
<organism evidence="7 8">
    <name type="scientific">Aerophobetes bacterium</name>
    <dbReference type="NCBI Taxonomy" id="2030807"/>
    <lineage>
        <taxon>Bacteria</taxon>
        <taxon>Candidatus Aerophobota</taxon>
    </lineage>
</organism>
<dbReference type="NCBIfam" id="TIGR00728">
    <property type="entry name" value="OPT_sfam"/>
    <property type="match status" value="1"/>
</dbReference>
<dbReference type="NCBIfam" id="TIGR00733">
    <property type="entry name" value="OPT family oligopeptide transporter"/>
    <property type="match status" value="1"/>
</dbReference>
<feature type="transmembrane region" description="Helical" evidence="6">
    <location>
        <begin position="445"/>
        <end position="464"/>
    </location>
</feature>
<evidence type="ECO:0000256" key="1">
    <source>
        <dbReference type="ARBA" id="ARBA00004141"/>
    </source>
</evidence>
<feature type="transmembrane region" description="Helical" evidence="6">
    <location>
        <begin position="273"/>
        <end position="292"/>
    </location>
</feature>
<feature type="transmembrane region" description="Helical" evidence="6">
    <location>
        <begin position="323"/>
        <end position="343"/>
    </location>
</feature>
<feature type="transmembrane region" description="Helical" evidence="6">
    <location>
        <begin position="110"/>
        <end position="129"/>
    </location>
</feature>
<keyword evidence="4 6" id="KW-1133">Transmembrane helix</keyword>
<evidence type="ECO:0000256" key="6">
    <source>
        <dbReference type="SAM" id="Phobius"/>
    </source>
</evidence>
<keyword evidence="3 6" id="KW-0812">Transmembrane</keyword>
<dbReference type="Pfam" id="PF03169">
    <property type="entry name" value="OPT"/>
    <property type="match status" value="1"/>
</dbReference>
<feature type="transmembrane region" description="Helical" evidence="6">
    <location>
        <begin position="595"/>
        <end position="614"/>
    </location>
</feature>
<feature type="transmembrane region" description="Helical" evidence="6">
    <location>
        <begin position="81"/>
        <end position="104"/>
    </location>
</feature>
<feature type="transmembrane region" description="Helical" evidence="6">
    <location>
        <begin position="165"/>
        <end position="188"/>
    </location>
</feature>
<evidence type="ECO:0000256" key="5">
    <source>
        <dbReference type="ARBA" id="ARBA00023136"/>
    </source>
</evidence>
<feature type="transmembrane region" description="Helical" evidence="6">
    <location>
        <begin position="404"/>
        <end position="424"/>
    </location>
</feature>
<evidence type="ECO:0000313" key="7">
    <source>
        <dbReference type="EMBL" id="PCI95072.1"/>
    </source>
</evidence>
<feature type="transmembrane region" description="Helical" evidence="6">
    <location>
        <begin position="49"/>
        <end position="69"/>
    </location>
</feature>
<evidence type="ECO:0000256" key="3">
    <source>
        <dbReference type="ARBA" id="ARBA00022692"/>
    </source>
</evidence>
<feature type="transmembrane region" description="Helical" evidence="6">
    <location>
        <begin position="380"/>
        <end position="398"/>
    </location>
</feature>
<dbReference type="InterPro" id="IPR045035">
    <property type="entry name" value="YSL-like"/>
</dbReference>